<feature type="compositionally biased region" description="Acidic residues" evidence="2">
    <location>
        <begin position="1871"/>
        <end position="1896"/>
    </location>
</feature>
<sequence>MRLPLIGKNSYRALQIDENLQRELQAYVTERDNTIIQSLPFKEGPGQEYGPEVIKNFQRDDVSRGFFKWLRGKEKSPGPFSFEIWYDNGSIKFLWSVPNEFWYKVHRELLAGNYPRVELNRKDQAFPAFEPGDHVAGGHLTLNNNIFHPIKGIGGDSHGQFEPGKAALRNITSAMIGQNESTAIAQVIFTPAGDNWRRRIPFRADADKVSRALRQGRYVHRDFRKGYLEDPTEKDLRIAKAISDTKDETAFHVNIRYFVFSDKPDFVTKAAAQIGNAYSATYQNRDYGQRFREVPKRGRGLKKELKAAVGRDWRRYTGENGPSFPLTPAELGGLAHLPNAEIDTPNVQYTRKALSSQAPADASRKPESISPLPMDRYTVGKETTETALSSSKPALPDPELDDETDVEPAPEGTPQLPGEVAPDDEVKAARERVAASKSVTGEATFQEQPQRPSDRLEGEDKDLHLKAVELWKQGELTYEILLENFDEETAKSKKALIEAEIAAQQAEEQRRLEEDRLKHEVDNLPVPARHNDASSETFISTVREWCLDPHTGQDRAYEVKAITDEGDVYMGYDVQKELFDSHEDHPDQPIWLGYIKDNRVGFHEIGIEENAWFRHFTQFGMTGMGKSTEQKNIMNQVVRKGYGLCYIDPKGDTVDEFINEIPEHRMDDVIWIEPGSTEFDKTVGINFLEAKAEPGTMAFDREVTSIVDDLTAILKGGDYWGPKMEGITTNIARAMIRSPKPFTLTDMYHVLMSSHSRRAFADMIAREGRQLSEAEEMGADYAEDMENIHTYTKQIAEMGDDEVDAVIRRIQSWVEDPIARGIVAHREGTVNITEAVENGKIILVKIPIDSDELKEVVSTAVMRRVWSAIQARKEKEADREPYFTFIDELDWVATEEMDLEAMLSKARSKKMGVGLANQNPSQLPEKIQKQMFANSRTVTSFGVGEADDARLIAERMGEEVDYSLVEEIPRFTMFVRVLLQGEQDEYLSDALPVETFADYPPVRTDREADEHIEESLEKYGVEPLEADINETAMLIHNLGNDDQTQRQFLMAIREVQLERGSEYVALGAVNRAFENRTGKPITGYPNGLSIERDHIRHYVRVEDEHEIKSAKAADGGVQPDVPAEELLGEETDEQPPYREIAAEGRGDTHEIPDDEGAVTLTDAGLAFILSADEAQFTPSDEHREMLAQGFDWFSQLGFRVSIIAQQAKADVADAEGELPGEVNTTSRRLMRESLKELEEEFPVATELAGNQDITIEAEKSLRKPAGPLNNLARGANQGRKVMFLVPDGRAHNRQRDAFANRLHIVLADPPMVRSRDHWVNDEGEEVESDILYNTPDFLELSDEDEADKFALIRESGQSVWEWNGSQLTLYDGKSADAKQRGQIGPDAIDNPSVNAFSAWARYDKYEDEWVVYREKGNELLYDTMEELEEDWKRVRRPFLPQAEFTHGPESVDWEIATIATDHELINSPEDAMPQLYDGESLSPLIPEEEWTPSFRERFPTELIRGFDKTDGELDDEIADDTTTEPPMTDNTIQADALLNGEKLPRPSPQYTSHTDYGGKDPFSRVFWEQAWDAADTDHAQHLQKEQLKKALAKGNAMKDNRDRAIYDASQMGHIVETELGFFLAPPQGRHAKLVLDGERDRFANRYVWENVWADGGQDRDRSLPRKSVVFMAKGVEPFIGQHNTEQRVAAAIEVALAAGYLEEVDGTDNSVRITEREVPQEWKTVWAKIEGDPEKKTGTPRDAFPSVVKGVLETVSKEDAAVEVDRAFEANILFQEGNMIALNAADVDGPEIDWDAFDTFHEDGGDDPEGDSDTADSEPADERSEPADDGEGPAEDEVEEAEPAEEGVEEQPDEAEPTTGQSDTATAEGAAPDDEQVVVDDYEADGQSENEEPTEAVDEHHEDEPEERATEATTTDSAADQEEITVAEGASPEDVASAIEGADGDDEDDEEDLPLIAPDDTDPEEPVSLATPSDDSQPDEEVSPTSEGDADTPVASDDPTSDADAPGDEEPTTGLLPTTEPDGWEEAFDAAVDYYHDQLDRTVKPNGWYNALLDHVDDQYRTPCGEAGQKPLSADSDDTGAWPEHDHYHDECPHCRVEGECDHCHDEAAVVRVDAIPCSEHMITNADCDDCTVAAFCAECVAEHEQAVDDARVVPIEVTADADEVDGIHSPTWATLKRLGVSATDLVELNKQPPTSDDEPMLMNELEMGELGDEAGVDLEPDQLPPEERAGYTAPANSAQYADETHAEATTIVEFEPCFSHSGNPQPAECDDCCTIETSEPFTYLPETQYDYFTGPSWDVSDDDLAIITQDLESHSAHRHAGQAGVHHHGRGWSEETVESARVGWVPSYKRAGVEELLEQGFTFQQIIATGLFRPDYYAIRDHFASDEYDGPAIEAIREYLESKSDTTVPEDIKGALAEMFGADLREAIEEVPFPDAAPQLSAVEMLRSRWKGRYLFPYFDADGTAIHAISRTQKGRHHPRDLKPDAKYQKLPAGYDGVYTTEPIYGEHSLEEGRPVVITEGIADAIAANAHGIPCLSPVTTKFKNSHVEELERLIEKYDIPTAYLVQDNERATIDPIAEADRPSAEVLEAMVEGDTENIPKTYQRSPKGPITECMEINSVAPGEDGAIRTAARLEQAGISSFIVELPRVGADKVDLDDYLSDKLYEFAPPLPHLSALVETWRRDEDVTLLEQTDTVEEYGDITRLPTRALTHAESQSTLERDWLESFAKRRAYDAAYVPQIEAYLEEHHSPEDEDGTTPAPVDISSLTDDESQSLTQYISQFPHFDYTELTQEEMEAIRDSPVEFATMEYGRFAAYGEAKTNAAKSAYTAIIDADAHDWAGDEHFRPTFADGELGPFLTLGRHVAVASAEGVNRSVAPLPNSASSEAAHGARVEPLFDGHEIQRATDHPGYAAIMQAETTRVRNDEWESSFDEEDGKPGSGRTRNELYDQRMRDLVPTGFGRRGTNPLGHKGESENYFVLLDSGVAYDHKRDAAYTPLSYLACAVNVRDLNHPEGRFTDEETLHTWVGVKEKLNVLSDDAQVPRKALMYAALEMGVATEDDFEEVTRDGPNGQYTRRELPAELYRETILNFEDHYGVDPGIEPPQKQWDFSVDGLTTENSITEFVDRHMTDEAEPIDDENIDYIHVESNEAFQAYQSFCEANGIDAKPKSKIAELVEVAGCEKKRTRVKGEQATRLIGVVLTESGEALTE</sequence>
<feature type="compositionally biased region" description="Acidic residues" evidence="2">
    <location>
        <begin position="1827"/>
        <end position="1856"/>
    </location>
</feature>
<dbReference type="Gene3D" id="3.90.980.10">
    <property type="entry name" value="DNA primase, catalytic core, N-terminal domain"/>
    <property type="match status" value="1"/>
</dbReference>
<evidence type="ECO:0000256" key="1">
    <source>
        <dbReference type="SAM" id="Coils"/>
    </source>
</evidence>
<name>A0ABD5WQ73_9EURY</name>
<feature type="compositionally biased region" description="Basic and acidic residues" evidence="2">
    <location>
        <begin position="1897"/>
        <end position="1910"/>
    </location>
</feature>
<feature type="compositionally biased region" description="Polar residues" evidence="2">
    <location>
        <begin position="437"/>
        <end position="451"/>
    </location>
</feature>
<feature type="domain" description="DUF8128" evidence="3">
    <location>
        <begin position="9"/>
        <end position="348"/>
    </location>
</feature>
<feature type="region of interest" description="Disordered" evidence="2">
    <location>
        <begin position="2923"/>
        <end position="2946"/>
    </location>
</feature>
<evidence type="ECO:0000256" key="2">
    <source>
        <dbReference type="SAM" id="MobiDB-lite"/>
    </source>
</evidence>
<dbReference type="SUPFAM" id="SSF52540">
    <property type="entry name" value="P-loop containing nucleoside triphosphate hydrolases"/>
    <property type="match status" value="1"/>
</dbReference>
<keyword evidence="5" id="KW-1185">Reference proteome</keyword>
<dbReference type="InterPro" id="IPR034154">
    <property type="entry name" value="TOPRIM_DnaG/twinkle"/>
</dbReference>
<feature type="compositionally biased region" description="Basic and acidic residues" evidence="2">
    <location>
        <begin position="424"/>
        <end position="434"/>
    </location>
</feature>
<proteinExistence type="predicted"/>
<feature type="coiled-coil region" evidence="1">
    <location>
        <begin position="489"/>
        <end position="523"/>
    </location>
</feature>
<organism evidence="4 5">
    <name type="scientific">Halobaculum marinum</name>
    <dbReference type="NCBI Taxonomy" id="3031996"/>
    <lineage>
        <taxon>Archaea</taxon>
        <taxon>Methanobacteriati</taxon>
        <taxon>Methanobacteriota</taxon>
        <taxon>Stenosarchaea group</taxon>
        <taxon>Halobacteria</taxon>
        <taxon>Halobacteriales</taxon>
        <taxon>Haloferacaceae</taxon>
        <taxon>Halobaculum</taxon>
    </lineage>
</organism>
<dbReference type="PANTHER" id="PTHR30121:SF6">
    <property type="entry name" value="SLR6007 PROTEIN"/>
    <property type="match status" value="1"/>
</dbReference>
<feature type="compositionally biased region" description="Acidic residues" evidence="2">
    <location>
        <begin position="1942"/>
        <end position="1965"/>
    </location>
</feature>
<feature type="region of interest" description="Disordered" evidence="2">
    <location>
        <begin position="353"/>
        <end position="458"/>
    </location>
</feature>
<evidence type="ECO:0000259" key="3">
    <source>
        <dbReference type="Pfam" id="PF26449"/>
    </source>
</evidence>
<feature type="region of interest" description="Disordered" evidence="2">
    <location>
        <begin position="2749"/>
        <end position="2768"/>
    </location>
</feature>
<reference evidence="4 5" key="1">
    <citation type="journal article" date="2019" name="Int. J. Syst. Evol. Microbiol.">
        <title>The Global Catalogue of Microorganisms (GCM) 10K type strain sequencing project: providing services to taxonomists for standard genome sequencing and annotation.</title>
        <authorList>
            <consortium name="The Broad Institute Genomics Platform"/>
            <consortium name="The Broad Institute Genome Sequencing Center for Infectious Disease"/>
            <person name="Wu L."/>
            <person name="Ma J."/>
        </authorList>
    </citation>
    <scope>NUCLEOTIDE SEQUENCE [LARGE SCALE GENOMIC DNA]</scope>
    <source>
        <strain evidence="4 5">DT55</strain>
    </source>
</reference>
<dbReference type="Proteomes" id="UP001596388">
    <property type="component" value="Unassembled WGS sequence"/>
</dbReference>
<dbReference type="InterPro" id="IPR051162">
    <property type="entry name" value="T4SS_component"/>
</dbReference>
<dbReference type="Gene3D" id="3.40.50.300">
    <property type="entry name" value="P-loop containing nucleotide triphosphate hydrolases"/>
    <property type="match status" value="2"/>
</dbReference>
<dbReference type="InterPro" id="IPR058441">
    <property type="entry name" value="DUF8128"/>
</dbReference>
<dbReference type="Gene3D" id="3.40.1360.10">
    <property type="match status" value="1"/>
</dbReference>
<dbReference type="Pfam" id="PF26449">
    <property type="entry name" value="DUF8128"/>
    <property type="match status" value="1"/>
</dbReference>
<evidence type="ECO:0000313" key="4">
    <source>
        <dbReference type="EMBL" id="MFC7095705.1"/>
    </source>
</evidence>
<gene>
    <name evidence="4" type="ORF">ACFQKD_00165</name>
</gene>
<feature type="compositionally biased region" description="Acidic residues" evidence="2">
    <location>
        <begin position="1999"/>
        <end position="2011"/>
    </location>
</feature>
<feature type="compositionally biased region" description="Acidic residues" evidence="2">
    <location>
        <begin position="1804"/>
        <end position="1819"/>
    </location>
</feature>
<dbReference type="EMBL" id="JBHTAG010000001">
    <property type="protein sequence ID" value="MFC7095705.1"/>
    <property type="molecule type" value="Genomic_DNA"/>
</dbReference>
<protein>
    <recommendedName>
        <fullName evidence="3">DUF8128 domain-containing protein</fullName>
    </recommendedName>
</protein>
<dbReference type="RefSeq" id="WP_276239683.1">
    <property type="nucleotide sequence ID" value="NZ_CP119991.1"/>
</dbReference>
<evidence type="ECO:0000313" key="5">
    <source>
        <dbReference type="Proteomes" id="UP001596388"/>
    </source>
</evidence>
<dbReference type="CDD" id="cd01029">
    <property type="entry name" value="TOPRIM_primases"/>
    <property type="match status" value="1"/>
</dbReference>
<feature type="compositionally biased region" description="Low complexity" evidence="2">
    <location>
        <begin position="2012"/>
        <end position="2021"/>
    </location>
</feature>
<feature type="region of interest" description="Disordered" evidence="2">
    <location>
        <begin position="1794"/>
        <end position="2022"/>
    </location>
</feature>
<dbReference type="PANTHER" id="PTHR30121">
    <property type="entry name" value="UNCHARACTERIZED PROTEIN YJGR-RELATED"/>
    <property type="match status" value="1"/>
</dbReference>
<feature type="compositionally biased region" description="Acidic residues" evidence="2">
    <location>
        <begin position="398"/>
        <end position="408"/>
    </location>
</feature>
<keyword evidence="1" id="KW-0175">Coiled coil</keyword>
<accession>A0ABD5WQ73</accession>
<dbReference type="InterPro" id="IPR037068">
    <property type="entry name" value="DNA_primase_core_N_sf"/>
</dbReference>
<dbReference type="GeneID" id="79271914"/>
<comment type="caution">
    <text evidence="4">The sequence shown here is derived from an EMBL/GenBank/DDBJ whole genome shotgun (WGS) entry which is preliminary data.</text>
</comment>
<dbReference type="InterPro" id="IPR027417">
    <property type="entry name" value="P-loop_NTPase"/>
</dbReference>